<keyword evidence="5 8" id="KW-1133">Transmembrane helix</keyword>
<evidence type="ECO:0000256" key="5">
    <source>
        <dbReference type="ARBA" id="ARBA00022989"/>
    </source>
</evidence>
<proteinExistence type="inferred from homology"/>
<feature type="transmembrane region" description="Helical" evidence="8">
    <location>
        <begin position="591"/>
        <end position="611"/>
    </location>
</feature>
<keyword evidence="4 8" id="KW-0812">Transmembrane</keyword>
<evidence type="ECO:0000256" key="4">
    <source>
        <dbReference type="ARBA" id="ARBA00022692"/>
    </source>
</evidence>
<dbReference type="STRING" id="1533.SAMN05443638_10436"/>
<dbReference type="Proteomes" id="UP000184035">
    <property type="component" value="Unassembled WGS sequence"/>
</dbReference>
<dbReference type="GO" id="GO:0033179">
    <property type="term" value="C:proton-transporting V-type ATPase, V0 domain"/>
    <property type="evidence" value="ECO:0007669"/>
    <property type="project" value="InterPro"/>
</dbReference>
<dbReference type="OrthoDB" id="9803814at2"/>
<evidence type="ECO:0000256" key="8">
    <source>
        <dbReference type="SAM" id="Phobius"/>
    </source>
</evidence>
<feature type="transmembrane region" description="Helical" evidence="8">
    <location>
        <begin position="564"/>
        <end position="585"/>
    </location>
</feature>
<evidence type="ECO:0000256" key="7">
    <source>
        <dbReference type="ARBA" id="ARBA00023136"/>
    </source>
</evidence>
<dbReference type="PANTHER" id="PTHR11629:SF63">
    <property type="entry name" value="V-TYPE PROTON ATPASE SUBUNIT A"/>
    <property type="match status" value="1"/>
</dbReference>
<dbReference type="GO" id="GO:0007035">
    <property type="term" value="P:vacuolar acidification"/>
    <property type="evidence" value="ECO:0007669"/>
    <property type="project" value="TreeGrafter"/>
</dbReference>
<sequence length="651" mass="73430">MAIVKMNKFTLLSFESQKAKLLEAIQSFQGVQFINLQEDGIEEEIEILKGLNKDSVGTSCVEFEDNLLKIKFTLDLLQEYAPKKSGLMTMLSDKESIGYSTLNDMMKKSDWQEVCNTLKEKEVRLNEISNEVTKLRTEIATLDKWANFDAPFSSIKELKYTSYFLGTFSKQYEEKLISELKEEITDGYYEILNRDNQDAYIFILVNHNDKDIASEILKENGFSSFALVYDQMPTSLIKEYNKKIETLLKEEDEIKESIKSFANKRDDLQMAYDYYNNLIIRFNATENFLKTEKVITICGWNIEEDNNELEAAIKEAVGDNYYLVFEAVKEEENEKVPIKLKNGKFSSAFEGLIEMYSMPQYTEVDPTPILAIFYFVFFGMMLSDAGYGLMIVAASAFALFRVKDEEKRKTYKLFFFAGISTVVWGAIYGGWFGDLLPVYFGIKVPYLLDPAKDITTIFILSLAFGVVHIFIGLGIKGYMLIKSGQIKDAIYDVLTWYLTLIGAILLLVGVGGRIGGILMALGLVGLLLTQGRTAPTLGGKIGGGIYGVYGITGYLGDVVSYSRLLALGLATGFIANALNLIINLVPSPAKYLLAPFMFLGLHTFNLLINALGSYVHAARLQYLEFFSKFYEGGGKKFTPFKLSDKYIKITK</sequence>
<evidence type="ECO:0000256" key="1">
    <source>
        <dbReference type="ARBA" id="ARBA00004141"/>
    </source>
</evidence>
<feature type="transmembrane region" description="Helical" evidence="8">
    <location>
        <begin position="454"/>
        <end position="475"/>
    </location>
</feature>
<feature type="transmembrane region" description="Helical" evidence="8">
    <location>
        <begin position="534"/>
        <end position="552"/>
    </location>
</feature>
<dbReference type="AlphaFoldDB" id="A0A1M4U4R1"/>
<keyword evidence="6" id="KW-0406">Ion transport</keyword>
<protein>
    <submittedName>
        <fullName evidence="9">V/A-type H+-transporting ATPase subunit I</fullName>
    </submittedName>
</protein>
<dbReference type="GO" id="GO:0016471">
    <property type="term" value="C:vacuolar proton-transporting V-type ATPase complex"/>
    <property type="evidence" value="ECO:0007669"/>
    <property type="project" value="TreeGrafter"/>
</dbReference>
<dbReference type="Pfam" id="PF01496">
    <property type="entry name" value="V_ATPase_I"/>
    <property type="match status" value="2"/>
</dbReference>
<evidence type="ECO:0000256" key="6">
    <source>
        <dbReference type="ARBA" id="ARBA00023065"/>
    </source>
</evidence>
<reference evidence="9 10" key="1">
    <citation type="submission" date="2016-11" db="EMBL/GenBank/DDBJ databases">
        <authorList>
            <person name="Jaros S."/>
            <person name="Januszkiewicz K."/>
            <person name="Wedrychowicz H."/>
        </authorList>
    </citation>
    <scope>NUCLEOTIDE SEQUENCE [LARGE SCALE GENOMIC DNA]</scope>
    <source>
        <strain evidence="9 10">DSM 2631</strain>
    </source>
</reference>
<gene>
    <name evidence="9" type="ORF">SAMN05443638_10436</name>
</gene>
<dbReference type="GO" id="GO:0046961">
    <property type="term" value="F:proton-transporting ATPase activity, rotational mechanism"/>
    <property type="evidence" value="ECO:0007669"/>
    <property type="project" value="InterPro"/>
</dbReference>
<feature type="transmembrane region" description="Helical" evidence="8">
    <location>
        <begin position="411"/>
        <end position="431"/>
    </location>
</feature>
<dbReference type="PANTHER" id="PTHR11629">
    <property type="entry name" value="VACUOLAR PROTON ATPASES"/>
    <property type="match status" value="1"/>
</dbReference>
<evidence type="ECO:0000313" key="9">
    <source>
        <dbReference type="EMBL" id="SHE51722.1"/>
    </source>
</evidence>
<organism evidence="9 10">
    <name type="scientific">Clostridium fallax</name>
    <dbReference type="NCBI Taxonomy" id="1533"/>
    <lineage>
        <taxon>Bacteria</taxon>
        <taxon>Bacillati</taxon>
        <taxon>Bacillota</taxon>
        <taxon>Clostridia</taxon>
        <taxon>Eubacteriales</taxon>
        <taxon>Clostridiaceae</taxon>
        <taxon>Clostridium</taxon>
    </lineage>
</organism>
<dbReference type="InterPro" id="IPR002490">
    <property type="entry name" value="V-ATPase_116kDa_su"/>
</dbReference>
<comment type="similarity">
    <text evidence="2">Belongs to the V-ATPase 116 kDa subunit family.</text>
</comment>
<name>A0A1M4U4R1_9CLOT</name>
<dbReference type="RefSeq" id="WP_072893049.1">
    <property type="nucleotide sequence ID" value="NZ_FQVM01000004.1"/>
</dbReference>
<keyword evidence="10" id="KW-1185">Reference proteome</keyword>
<feature type="transmembrane region" description="Helical" evidence="8">
    <location>
        <begin position="372"/>
        <end position="399"/>
    </location>
</feature>
<comment type="subcellular location">
    <subcellularLocation>
        <location evidence="1">Membrane</location>
        <topology evidence="1">Multi-pass membrane protein</topology>
    </subcellularLocation>
</comment>
<keyword evidence="7 8" id="KW-0472">Membrane</keyword>
<feature type="transmembrane region" description="Helical" evidence="8">
    <location>
        <begin position="496"/>
        <end position="528"/>
    </location>
</feature>
<dbReference type="EMBL" id="FQVM01000004">
    <property type="protein sequence ID" value="SHE51722.1"/>
    <property type="molecule type" value="Genomic_DNA"/>
</dbReference>
<accession>A0A1M4U4R1</accession>
<evidence type="ECO:0000313" key="10">
    <source>
        <dbReference type="Proteomes" id="UP000184035"/>
    </source>
</evidence>
<evidence type="ECO:0000256" key="3">
    <source>
        <dbReference type="ARBA" id="ARBA00022448"/>
    </source>
</evidence>
<evidence type="ECO:0000256" key="2">
    <source>
        <dbReference type="ARBA" id="ARBA00009904"/>
    </source>
</evidence>
<dbReference type="GO" id="GO:0051117">
    <property type="term" value="F:ATPase binding"/>
    <property type="evidence" value="ECO:0007669"/>
    <property type="project" value="TreeGrafter"/>
</dbReference>
<keyword evidence="3" id="KW-0813">Transport</keyword>